<dbReference type="EMBL" id="KK198758">
    <property type="protein sequence ID" value="KCW70823.1"/>
    <property type="molecule type" value="Genomic_DNA"/>
</dbReference>
<reference evidence="1" key="1">
    <citation type="submission" date="2013-07" db="EMBL/GenBank/DDBJ databases">
        <title>The genome of Eucalyptus grandis.</title>
        <authorList>
            <person name="Schmutz J."/>
            <person name="Hayes R."/>
            <person name="Myburg A."/>
            <person name="Tuskan G."/>
            <person name="Grattapaglia D."/>
            <person name="Rokhsar D.S."/>
        </authorList>
    </citation>
    <scope>NUCLEOTIDE SEQUENCE</scope>
    <source>
        <tissue evidence="1">Leaf extractions</tissue>
    </source>
</reference>
<accession>A0A059BX61</accession>
<proteinExistence type="predicted"/>
<name>A0A059BX61_EUCGR</name>
<evidence type="ECO:0000313" key="1">
    <source>
        <dbReference type="EMBL" id="KCW70823.1"/>
    </source>
</evidence>
<organism evidence="1">
    <name type="scientific">Eucalyptus grandis</name>
    <name type="common">Flooded gum</name>
    <dbReference type="NCBI Taxonomy" id="71139"/>
    <lineage>
        <taxon>Eukaryota</taxon>
        <taxon>Viridiplantae</taxon>
        <taxon>Streptophyta</taxon>
        <taxon>Embryophyta</taxon>
        <taxon>Tracheophyta</taxon>
        <taxon>Spermatophyta</taxon>
        <taxon>Magnoliopsida</taxon>
        <taxon>eudicotyledons</taxon>
        <taxon>Gunneridae</taxon>
        <taxon>Pentapetalae</taxon>
        <taxon>rosids</taxon>
        <taxon>malvids</taxon>
        <taxon>Myrtales</taxon>
        <taxon>Myrtaceae</taxon>
        <taxon>Myrtoideae</taxon>
        <taxon>Eucalypteae</taxon>
        <taxon>Eucalyptus</taxon>
    </lineage>
</organism>
<dbReference type="InParanoid" id="A0A059BX61"/>
<dbReference type="AlphaFoldDB" id="A0A059BX61"/>
<sequence length="90" mass="10332">MIELKLTNHCHAEKGSDLSSKVETFRSGLSSIRSSSGRRRWKLRIPKWVPPLLSRLRISRSGGFVGRLAAPIEFFFFATVDWSSDTDRFF</sequence>
<dbReference type="Gramene" id="KCW70823">
    <property type="protein sequence ID" value="KCW70823"/>
    <property type="gene ID" value="EUGRSUZ_F03970"/>
</dbReference>
<gene>
    <name evidence="1" type="ORF">EUGRSUZ_F03970</name>
</gene>
<protein>
    <submittedName>
        <fullName evidence="1">Uncharacterized protein</fullName>
    </submittedName>
</protein>